<dbReference type="EMBL" id="UINC01125407">
    <property type="protein sequence ID" value="SVD03210.1"/>
    <property type="molecule type" value="Genomic_DNA"/>
</dbReference>
<name>A0A382S0B8_9ZZZZ</name>
<proteinExistence type="predicted"/>
<dbReference type="AlphaFoldDB" id="A0A382S0B8"/>
<gene>
    <name evidence="1" type="ORF">METZ01_LOCUS356064</name>
</gene>
<accession>A0A382S0B8</accession>
<protein>
    <submittedName>
        <fullName evidence="1">Uncharacterized protein</fullName>
    </submittedName>
</protein>
<evidence type="ECO:0000313" key="1">
    <source>
        <dbReference type="EMBL" id="SVD03210.1"/>
    </source>
</evidence>
<feature type="non-terminal residue" evidence="1">
    <location>
        <position position="180"/>
    </location>
</feature>
<organism evidence="1">
    <name type="scientific">marine metagenome</name>
    <dbReference type="NCBI Taxonomy" id="408172"/>
    <lineage>
        <taxon>unclassified sequences</taxon>
        <taxon>metagenomes</taxon>
        <taxon>ecological metagenomes</taxon>
    </lineage>
</organism>
<sequence length="180" mass="20387">MIPISSSMYKRIWPGTLRATVFHTTDEKGVKNIAKLQGKKSQISAFFEMQSRYMEIGVATQGGVHSVLEMDADVLLSAKGDVMSHLDQSGRRWTSIADLQETSRFTNFGKVLKDLETMFSALVEKHLSRGEFQDFSTIFQLWAMAKRKVDSKTLSVIIKDYMDGMESVIKKNIKTFSDVM</sequence>
<reference evidence="1" key="1">
    <citation type="submission" date="2018-05" db="EMBL/GenBank/DDBJ databases">
        <authorList>
            <person name="Lanie J.A."/>
            <person name="Ng W.-L."/>
            <person name="Kazmierczak K.M."/>
            <person name="Andrzejewski T.M."/>
            <person name="Davidsen T.M."/>
            <person name="Wayne K.J."/>
            <person name="Tettelin H."/>
            <person name="Glass J.I."/>
            <person name="Rusch D."/>
            <person name="Podicherti R."/>
            <person name="Tsui H.-C.T."/>
            <person name="Winkler M.E."/>
        </authorList>
    </citation>
    <scope>NUCLEOTIDE SEQUENCE</scope>
</reference>